<sequence length="149" mass="17359">MEHRISHKEMDGALKQLEDDYVQAVKSNESTTVEDFIEQFLYDSWTYNDQNLEYLKRVLERYTSGDIYPRTFIGAFNEMVDHLQVKLEQLDQNNDYPALHSKHGASLLVAFVDGLVIQYYVGVYSVEQLREMTPYLKIVILQALKADAE</sequence>
<name>A0ABY4END9_9BACI</name>
<dbReference type="Proteomes" id="UP000831787">
    <property type="component" value="Chromosome"/>
</dbReference>
<accession>A0ABY4END9</accession>
<protein>
    <submittedName>
        <fullName evidence="1">Uncharacterized protein</fullName>
    </submittedName>
</protein>
<keyword evidence="2" id="KW-1185">Reference proteome</keyword>
<organism evidence="1 2">
    <name type="scientific">Halobacillus salinarum</name>
    <dbReference type="NCBI Taxonomy" id="2932257"/>
    <lineage>
        <taxon>Bacteria</taxon>
        <taxon>Bacillati</taxon>
        <taxon>Bacillota</taxon>
        <taxon>Bacilli</taxon>
        <taxon>Bacillales</taxon>
        <taxon>Bacillaceae</taxon>
        <taxon>Halobacillus</taxon>
    </lineage>
</organism>
<dbReference type="RefSeq" id="WP_244712205.1">
    <property type="nucleotide sequence ID" value="NZ_CP095073.1"/>
</dbReference>
<evidence type="ECO:0000313" key="2">
    <source>
        <dbReference type="Proteomes" id="UP000831787"/>
    </source>
</evidence>
<evidence type="ECO:0000313" key="1">
    <source>
        <dbReference type="EMBL" id="UOQ45462.1"/>
    </source>
</evidence>
<proteinExistence type="predicted"/>
<dbReference type="EMBL" id="CP095073">
    <property type="protein sequence ID" value="UOQ45462.1"/>
    <property type="molecule type" value="Genomic_DNA"/>
</dbReference>
<gene>
    <name evidence="1" type="ORF">MUN89_05810</name>
</gene>
<reference evidence="1 2" key="1">
    <citation type="submission" date="2022-04" db="EMBL/GenBank/DDBJ databases">
        <title>Halobacillus sp. isolated from saltern.</title>
        <authorList>
            <person name="Won M."/>
            <person name="Lee C.-M."/>
            <person name="Woen H.-Y."/>
            <person name="Kwon S.-W."/>
        </authorList>
    </citation>
    <scope>NUCLEOTIDE SEQUENCE [LARGE SCALE GENOMIC DNA]</scope>
    <source>
        <strain evidence="1 2">SSBR10-3</strain>
    </source>
</reference>